<keyword evidence="6 7" id="KW-0998">Cell outer membrane</keyword>
<dbReference type="InterPro" id="IPR023997">
    <property type="entry name" value="TonB-dep_OMP_SusC/RagA_CS"/>
</dbReference>
<dbReference type="RefSeq" id="WP_243795372.1">
    <property type="nucleotide sequence ID" value="NZ_CP094669.1"/>
</dbReference>
<keyword evidence="2 7" id="KW-0813">Transport</keyword>
<proteinExistence type="inferred from homology"/>
<keyword evidence="8" id="KW-0732">Signal</keyword>
<keyword evidence="10" id="KW-0675">Receptor</keyword>
<dbReference type="InterPro" id="IPR008969">
    <property type="entry name" value="CarboxyPept-like_regulatory"/>
</dbReference>
<keyword evidence="5 7" id="KW-0472">Membrane</keyword>
<dbReference type="InterPro" id="IPR012910">
    <property type="entry name" value="Plug_dom"/>
</dbReference>
<dbReference type="InterPro" id="IPR023996">
    <property type="entry name" value="TonB-dep_OMP_SusC/RagA"/>
</dbReference>
<dbReference type="Pfam" id="PF13715">
    <property type="entry name" value="CarbopepD_reg_2"/>
    <property type="match status" value="1"/>
</dbReference>
<evidence type="ECO:0000259" key="9">
    <source>
        <dbReference type="Pfam" id="PF07715"/>
    </source>
</evidence>
<comment type="similarity">
    <text evidence="7">Belongs to the TonB-dependent receptor family.</text>
</comment>
<feature type="domain" description="TonB-dependent receptor plug" evidence="9">
    <location>
        <begin position="112"/>
        <end position="231"/>
    </location>
</feature>
<evidence type="ECO:0000256" key="5">
    <source>
        <dbReference type="ARBA" id="ARBA00023136"/>
    </source>
</evidence>
<organism evidence="10 11">
    <name type="scientific">Hymenobacter tibetensis</name>
    <dbReference type="NCBI Taxonomy" id="497967"/>
    <lineage>
        <taxon>Bacteria</taxon>
        <taxon>Pseudomonadati</taxon>
        <taxon>Bacteroidota</taxon>
        <taxon>Cytophagia</taxon>
        <taxon>Cytophagales</taxon>
        <taxon>Hymenobacteraceae</taxon>
        <taxon>Hymenobacter</taxon>
    </lineage>
</organism>
<dbReference type="Gene3D" id="2.60.40.1120">
    <property type="entry name" value="Carboxypeptidase-like, regulatory domain"/>
    <property type="match status" value="1"/>
</dbReference>
<dbReference type="SUPFAM" id="SSF49464">
    <property type="entry name" value="Carboxypeptidase regulatory domain-like"/>
    <property type="match status" value="1"/>
</dbReference>
<feature type="signal peptide" evidence="8">
    <location>
        <begin position="1"/>
        <end position="19"/>
    </location>
</feature>
<dbReference type="InterPro" id="IPR037066">
    <property type="entry name" value="Plug_dom_sf"/>
</dbReference>
<comment type="subcellular location">
    <subcellularLocation>
        <location evidence="1 7">Cell outer membrane</location>
        <topology evidence="1 7">Multi-pass membrane protein</topology>
    </subcellularLocation>
</comment>
<dbReference type="InterPro" id="IPR039426">
    <property type="entry name" value="TonB-dep_rcpt-like"/>
</dbReference>
<evidence type="ECO:0000256" key="1">
    <source>
        <dbReference type="ARBA" id="ARBA00004571"/>
    </source>
</evidence>
<evidence type="ECO:0000313" key="11">
    <source>
        <dbReference type="Proteomes" id="UP000831113"/>
    </source>
</evidence>
<gene>
    <name evidence="10" type="ORF">MTX78_14145</name>
</gene>
<evidence type="ECO:0000256" key="6">
    <source>
        <dbReference type="ARBA" id="ARBA00023237"/>
    </source>
</evidence>
<protein>
    <submittedName>
        <fullName evidence="10">TonB-dependent receptor</fullName>
    </submittedName>
</protein>
<dbReference type="Gene3D" id="2.170.130.10">
    <property type="entry name" value="TonB-dependent receptor, plug domain"/>
    <property type="match status" value="1"/>
</dbReference>
<dbReference type="PROSITE" id="PS52016">
    <property type="entry name" value="TONB_DEPENDENT_REC_3"/>
    <property type="match status" value="1"/>
</dbReference>
<evidence type="ECO:0000256" key="4">
    <source>
        <dbReference type="ARBA" id="ARBA00022692"/>
    </source>
</evidence>
<keyword evidence="3 7" id="KW-1134">Transmembrane beta strand</keyword>
<accession>A0ABY4CSM6</accession>
<reference evidence="10 11" key="1">
    <citation type="submission" date="2022-03" db="EMBL/GenBank/DDBJ databases">
        <title>Hymenobactersp. isolated from the air.</title>
        <authorList>
            <person name="Won M."/>
            <person name="Kwon S.-W."/>
        </authorList>
    </citation>
    <scope>NUCLEOTIDE SEQUENCE [LARGE SCALE GENOMIC DNA]</scope>
    <source>
        <strain evidence="10 11">KACC 21982</strain>
    </source>
</reference>
<name>A0ABY4CSM6_9BACT</name>
<dbReference type="EMBL" id="CP094669">
    <property type="protein sequence ID" value="UOG73265.1"/>
    <property type="molecule type" value="Genomic_DNA"/>
</dbReference>
<dbReference type="NCBIfam" id="TIGR04057">
    <property type="entry name" value="SusC_RagA_signa"/>
    <property type="match status" value="1"/>
</dbReference>
<evidence type="ECO:0000313" key="10">
    <source>
        <dbReference type="EMBL" id="UOG73265.1"/>
    </source>
</evidence>
<evidence type="ECO:0000256" key="3">
    <source>
        <dbReference type="ARBA" id="ARBA00022452"/>
    </source>
</evidence>
<evidence type="ECO:0000256" key="8">
    <source>
        <dbReference type="SAM" id="SignalP"/>
    </source>
</evidence>
<sequence length="1055" mass="112679">MKKPLLVVLALLPLAEASAQSQKITGKVTEANGSPLPGVTVLVKGTTRGGATSMDGTFALEGDPNSVLVFSFLGYKSQEVSVAGRSSVSVTMGADAKALDEVVVVGYGTQTKAEFTGSAARVSGSAVKDMPVQSFDQGLAGKATGVSIGQPNGVLNNAPVIRIRGINSISLSSYPLVVVDGIPVNTGNASGSTTVANNPLGDINPADIESIDVLKDAASTAIYGSRAAAGVILITTKSGKAGKPRVTYEGWAGVTEAVRLPTMLNAEQFMLIKNEAVLNSKILTGNANNASVPSASFFPTYNDDGSLVDTNWYDEVYQKGFSQNHSLSVSGGSESTKYYFSTNYSDQKGILKTNEFTRKAVRFNLSHKLTPWISLSGNANFNNSLNSSPNTGSLEGNAFGIVGSARLAWLSAPNVYARNPDGSYNLSAANTLGMGNNTVASNFYNPVPLLDLNKYTSENDRIISSFSADFTPLKGLAYRLSYGIDRLKIENQTFESAVHGPGYGTPTSGGRASNASLLIDNWNLTHTLTYQLPLPSNQHSVSVLLGYDVQKFNNSSWGATRSILSDAFFNDFQGSYGSIVPANNFLNERAFASVFSRLTYDFNKRYFLTVNFRRDGNSALGAGKKYGNFGGVSGGWSLAEEQFYQNSALAEVLTNVKLRASWGRVGNGNLSNSYGSLSLYNSALYGSAATWIFSQGGNSDLGWETSKQTNVGADLGLFNDRVRFDLTYYRNNVDGLILNVPQTPSKGIPNSAILMNVGSMYNRGLEVGVNADIINAGKFTWSSNFNYTTNKNRVTALFGNGSEIVGTTSATAETSNITRVGYSVGSLYGAKTDGVNPATGQRIFINRNGEQVQYSHAVASGQSRWTYLDGSPAPAISVSDYYLLGNALPTWYGGFNNTFKYGNFDLGINFTYSGGNYVMNGTKGTWRDQRFWNNSTEVLDRWTTEGQITDIPRVVIGDLVSNGSSFPISENVEKADFLRLQSAALGYTVPAALFGKSGVSSVRVYTQVFNAFLITNYSGTDPDISSNGNSNTTPGVDKNSIPQGRTFTLGLNVGF</sequence>
<keyword evidence="11" id="KW-1185">Reference proteome</keyword>
<keyword evidence="4 7" id="KW-0812">Transmembrane</keyword>
<dbReference type="Pfam" id="PF07715">
    <property type="entry name" value="Plug"/>
    <property type="match status" value="1"/>
</dbReference>
<evidence type="ECO:0000256" key="7">
    <source>
        <dbReference type="PROSITE-ProRule" id="PRU01360"/>
    </source>
</evidence>
<evidence type="ECO:0000256" key="2">
    <source>
        <dbReference type="ARBA" id="ARBA00022448"/>
    </source>
</evidence>
<dbReference type="SUPFAM" id="SSF56935">
    <property type="entry name" value="Porins"/>
    <property type="match status" value="1"/>
</dbReference>
<dbReference type="NCBIfam" id="TIGR04056">
    <property type="entry name" value="OMP_RagA_SusC"/>
    <property type="match status" value="1"/>
</dbReference>
<dbReference type="InterPro" id="IPR036942">
    <property type="entry name" value="Beta-barrel_TonB_sf"/>
</dbReference>
<feature type="chain" id="PRO_5047036445" evidence="8">
    <location>
        <begin position="20"/>
        <end position="1055"/>
    </location>
</feature>
<dbReference type="Proteomes" id="UP000831113">
    <property type="component" value="Chromosome"/>
</dbReference>
<dbReference type="Gene3D" id="2.40.170.20">
    <property type="entry name" value="TonB-dependent receptor, beta-barrel domain"/>
    <property type="match status" value="1"/>
</dbReference>